<dbReference type="NCBIfam" id="TIGR03840">
    <property type="entry name" value="TMPT_Se_Te"/>
    <property type="match status" value="1"/>
</dbReference>
<keyword evidence="8 9" id="KW-0949">S-adenosyl-L-methionine</keyword>
<evidence type="ECO:0000313" key="11">
    <source>
        <dbReference type="Proteomes" id="UP000184226"/>
    </source>
</evidence>
<dbReference type="InterPro" id="IPR022474">
    <property type="entry name" value="Thiopur_S-MeTfrase_Se/Te_detox"/>
</dbReference>
<evidence type="ECO:0000256" key="3">
    <source>
        <dbReference type="ARBA" id="ARBA00008145"/>
    </source>
</evidence>
<dbReference type="STRING" id="658167.SAMN04488135_12038"/>
<dbReference type="PROSITE" id="PS51585">
    <property type="entry name" value="SAM_MT_TPMT"/>
    <property type="match status" value="1"/>
</dbReference>
<dbReference type="Pfam" id="PF05724">
    <property type="entry name" value="TPMT"/>
    <property type="match status" value="1"/>
</dbReference>
<dbReference type="InterPro" id="IPR008854">
    <property type="entry name" value="TPMT"/>
</dbReference>
<evidence type="ECO:0000256" key="2">
    <source>
        <dbReference type="ARBA" id="ARBA00004496"/>
    </source>
</evidence>
<dbReference type="HAMAP" id="MF_00812">
    <property type="entry name" value="Thiopur_methtran"/>
    <property type="match status" value="1"/>
</dbReference>
<dbReference type="GO" id="GO:0010038">
    <property type="term" value="P:response to metal ion"/>
    <property type="evidence" value="ECO:0007669"/>
    <property type="project" value="InterPro"/>
</dbReference>
<comment type="similarity">
    <text evidence="3 9">Belongs to the class I-like SAM-binding methyltransferase superfamily. TPMT family.</text>
</comment>
<dbReference type="GO" id="GO:0032259">
    <property type="term" value="P:methylation"/>
    <property type="evidence" value="ECO:0007669"/>
    <property type="project" value="UniProtKB-KW"/>
</dbReference>
<dbReference type="GO" id="GO:0008119">
    <property type="term" value="F:thiopurine S-methyltransferase activity"/>
    <property type="evidence" value="ECO:0007669"/>
    <property type="project" value="UniProtKB-UniRule"/>
</dbReference>
<keyword evidence="5 9" id="KW-0963">Cytoplasm</keyword>
<feature type="binding site" evidence="9">
    <location>
        <position position="66"/>
    </location>
    <ligand>
        <name>S-adenosyl-L-methionine</name>
        <dbReference type="ChEBI" id="CHEBI:59789"/>
    </ligand>
</feature>
<dbReference type="PIRSF" id="PIRSF023956">
    <property type="entry name" value="Thiopurine_S-methyltransferase"/>
    <property type="match status" value="1"/>
</dbReference>
<feature type="binding site" evidence="9">
    <location>
        <position position="123"/>
    </location>
    <ligand>
        <name>S-adenosyl-L-methionine</name>
        <dbReference type="ChEBI" id="CHEBI:59789"/>
    </ligand>
</feature>
<dbReference type="InterPro" id="IPR025835">
    <property type="entry name" value="Thiopurine_S-MeTrfase"/>
</dbReference>
<evidence type="ECO:0000256" key="5">
    <source>
        <dbReference type="ARBA" id="ARBA00022490"/>
    </source>
</evidence>
<evidence type="ECO:0000256" key="4">
    <source>
        <dbReference type="ARBA" id="ARBA00011905"/>
    </source>
</evidence>
<evidence type="ECO:0000256" key="1">
    <source>
        <dbReference type="ARBA" id="ARBA00000903"/>
    </source>
</evidence>
<evidence type="ECO:0000256" key="6">
    <source>
        <dbReference type="ARBA" id="ARBA00022603"/>
    </source>
</evidence>
<accession>A0A1M5ZXH0</accession>
<dbReference type="Gene3D" id="3.40.50.150">
    <property type="entry name" value="Vaccinia Virus protein VP39"/>
    <property type="match status" value="1"/>
</dbReference>
<dbReference type="PANTHER" id="PTHR10259:SF11">
    <property type="entry name" value="THIOPURINE S-METHYLTRANSFERASE"/>
    <property type="match status" value="1"/>
</dbReference>
<dbReference type="RefSeq" id="WP_073109201.1">
    <property type="nucleotide sequence ID" value="NZ_FQXE01000020.1"/>
</dbReference>
<feature type="binding site" evidence="9">
    <location>
        <position position="10"/>
    </location>
    <ligand>
        <name>S-adenosyl-L-methionine</name>
        <dbReference type="ChEBI" id="CHEBI:59789"/>
    </ligand>
</feature>
<proteinExistence type="inferred from homology"/>
<dbReference type="OrthoDB" id="9778208at2"/>
<evidence type="ECO:0000256" key="7">
    <source>
        <dbReference type="ARBA" id="ARBA00022679"/>
    </source>
</evidence>
<keyword evidence="11" id="KW-1185">Reference proteome</keyword>
<dbReference type="EMBL" id="FQXE01000020">
    <property type="protein sequence ID" value="SHI28964.1"/>
    <property type="molecule type" value="Genomic_DNA"/>
</dbReference>
<dbReference type="SUPFAM" id="SSF53335">
    <property type="entry name" value="S-adenosyl-L-methionine-dependent methyltransferases"/>
    <property type="match status" value="1"/>
</dbReference>
<dbReference type="FunFam" id="3.40.50.150:FF:000101">
    <property type="entry name" value="Thiopurine S-methyltransferase"/>
    <property type="match status" value="1"/>
</dbReference>
<reference evidence="10 11" key="1">
    <citation type="submission" date="2016-11" db="EMBL/GenBank/DDBJ databases">
        <authorList>
            <person name="Jaros S."/>
            <person name="Januszkiewicz K."/>
            <person name="Wedrychowicz H."/>
        </authorList>
    </citation>
    <scope>NUCLEOTIDE SEQUENCE [LARGE SCALE GENOMIC DNA]</scope>
    <source>
        <strain evidence="10 11">CGMCC 1.10190</strain>
    </source>
</reference>
<dbReference type="InterPro" id="IPR029063">
    <property type="entry name" value="SAM-dependent_MTases_sf"/>
</dbReference>
<dbReference type="Proteomes" id="UP000184226">
    <property type="component" value="Unassembled WGS sequence"/>
</dbReference>
<comment type="catalytic activity">
    <reaction evidence="1 9">
        <text>S-adenosyl-L-methionine + a thiopurine = S-adenosyl-L-homocysteine + a thiopurine S-methylether.</text>
        <dbReference type="EC" id="2.1.1.67"/>
    </reaction>
</comment>
<name>A0A1M5ZXH0_9BURK</name>
<dbReference type="EC" id="2.1.1.67" evidence="4 9"/>
<organism evidence="10 11">
    <name type="scientific">Pollutimonas bauzanensis</name>
    <dbReference type="NCBI Taxonomy" id="658167"/>
    <lineage>
        <taxon>Bacteria</taxon>
        <taxon>Pseudomonadati</taxon>
        <taxon>Pseudomonadota</taxon>
        <taxon>Betaproteobacteria</taxon>
        <taxon>Burkholderiales</taxon>
        <taxon>Alcaligenaceae</taxon>
        <taxon>Pollutimonas</taxon>
    </lineage>
</organism>
<comment type="subcellular location">
    <subcellularLocation>
        <location evidence="2 9">Cytoplasm</location>
    </subcellularLocation>
</comment>
<dbReference type="AlphaFoldDB" id="A0A1M5ZXH0"/>
<dbReference type="PANTHER" id="PTHR10259">
    <property type="entry name" value="THIOPURINE S-METHYLTRANSFERASE"/>
    <property type="match status" value="1"/>
</dbReference>
<keyword evidence="6 9" id="KW-0489">Methyltransferase</keyword>
<dbReference type="GO" id="GO:0005737">
    <property type="term" value="C:cytoplasm"/>
    <property type="evidence" value="ECO:0007669"/>
    <property type="project" value="UniProtKB-SubCell"/>
</dbReference>
<feature type="binding site" evidence="9">
    <location>
        <position position="45"/>
    </location>
    <ligand>
        <name>S-adenosyl-L-methionine</name>
        <dbReference type="ChEBI" id="CHEBI:59789"/>
    </ligand>
</feature>
<evidence type="ECO:0000256" key="9">
    <source>
        <dbReference type="HAMAP-Rule" id="MF_00812"/>
    </source>
</evidence>
<protein>
    <recommendedName>
        <fullName evidence="4 9">Thiopurine S-methyltransferase</fullName>
        <ecNumber evidence="4 9">2.1.1.67</ecNumber>
    </recommendedName>
    <alternativeName>
        <fullName evidence="9">Thiopurine methyltransferase</fullName>
    </alternativeName>
</protein>
<evidence type="ECO:0000256" key="8">
    <source>
        <dbReference type="ARBA" id="ARBA00022691"/>
    </source>
</evidence>
<sequence length="224" mass="25036">MDADFWLERWRDGQTRFHQDRVTPLLQKYWPSLSLEAGSRVLVPLCGKSLDLVWLARQGHQVLGVELSPLAVDQFFAENGLRPEARDSALGRHHVAGNIEIICGDIFALDQATLAACAGVYDRAALVALPAGMRERYVRHVYGQLSDQYRGLLLTLDYRQEQMDGPPFSVREAEVLSLYGTHSDAQVIDRRSILDKEPKFAERGLTGLDTVVYRLGRKAAASTA</sequence>
<gene>
    <name evidence="9" type="primary">tpm</name>
    <name evidence="10" type="ORF">SAMN04488135_12038</name>
</gene>
<keyword evidence="7 9" id="KW-0808">Transferase</keyword>
<evidence type="ECO:0000313" key="10">
    <source>
        <dbReference type="EMBL" id="SHI28964.1"/>
    </source>
</evidence>
<dbReference type="NCBIfam" id="NF009732">
    <property type="entry name" value="PRK13255.1"/>
    <property type="match status" value="1"/>
</dbReference>